<name>A0A5B7J6J1_PORTR</name>
<comment type="caution">
    <text evidence="2">The sequence shown here is derived from an EMBL/GenBank/DDBJ whole genome shotgun (WGS) entry which is preliminary data.</text>
</comment>
<evidence type="ECO:0000313" key="3">
    <source>
        <dbReference type="Proteomes" id="UP000324222"/>
    </source>
</evidence>
<protein>
    <submittedName>
        <fullName evidence="2">Uncharacterized protein</fullName>
    </submittedName>
</protein>
<feature type="compositionally biased region" description="Polar residues" evidence="1">
    <location>
        <begin position="1"/>
        <end position="15"/>
    </location>
</feature>
<dbReference type="EMBL" id="VSRR010083362">
    <property type="protein sequence ID" value="MPC90133.1"/>
    <property type="molecule type" value="Genomic_DNA"/>
</dbReference>
<proteinExistence type="predicted"/>
<gene>
    <name evidence="2" type="ORF">E2C01_085103</name>
</gene>
<keyword evidence="3" id="KW-1185">Reference proteome</keyword>
<evidence type="ECO:0000256" key="1">
    <source>
        <dbReference type="SAM" id="MobiDB-lite"/>
    </source>
</evidence>
<feature type="compositionally biased region" description="Basic and acidic residues" evidence="1">
    <location>
        <begin position="46"/>
        <end position="63"/>
    </location>
</feature>
<dbReference type="Proteomes" id="UP000324222">
    <property type="component" value="Unassembled WGS sequence"/>
</dbReference>
<feature type="region of interest" description="Disordered" evidence="1">
    <location>
        <begin position="1"/>
        <end position="63"/>
    </location>
</feature>
<sequence>MCQAAQTLQGSSVSPLSPPHVDTGMAGVVPQRQVTIVSGRMGPPESRPRVGERDDANHSPDSHRLLFFMVPRN</sequence>
<dbReference type="AlphaFoldDB" id="A0A5B7J6J1"/>
<organism evidence="2 3">
    <name type="scientific">Portunus trituberculatus</name>
    <name type="common">Swimming crab</name>
    <name type="synonym">Neptunus trituberculatus</name>
    <dbReference type="NCBI Taxonomy" id="210409"/>
    <lineage>
        <taxon>Eukaryota</taxon>
        <taxon>Metazoa</taxon>
        <taxon>Ecdysozoa</taxon>
        <taxon>Arthropoda</taxon>
        <taxon>Crustacea</taxon>
        <taxon>Multicrustacea</taxon>
        <taxon>Malacostraca</taxon>
        <taxon>Eumalacostraca</taxon>
        <taxon>Eucarida</taxon>
        <taxon>Decapoda</taxon>
        <taxon>Pleocyemata</taxon>
        <taxon>Brachyura</taxon>
        <taxon>Eubrachyura</taxon>
        <taxon>Portunoidea</taxon>
        <taxon>Portunidae</taxon>
        <taxon>Portuninae</taxon>
        <taxon>Portunus</taxon>
    </lineage>
</organism>
<evidence type="ECO:0000313" key="2">
    <source>
        <dbReference type="EMBL" id="MPC90133.1"/>
    </source>
</evidence>
<reference evidence="2 3" key="1">
    <citation type="submission" date="2019-05" db="EMBL/GenBank/DDBJ databases">
        <title>Another draft genome of Portunus trituberculatus and its Hox gene families provides insights of decapod evolution.</title>
        <authorList>
            <person name="Jeong J.-H."/>
            <person name="Song I."/>
            <person name="Kim S."/>
            <person name="Choi T."/>
            <person name="Kim D."/>
            <person name="Ryu S."/>
            <person name="Kim W."/>
        </authorList>
    </citation>
    <scope>NUCLEOTIDE SEQUENCE [LARGE SCALE GENOMIC DNA]</scope>
    <source>
        <tissue evidence="2">Muscle</tissue>
    </source>
</reference>
<accession>A0A5B7J6J1</accession>